<evidence type="ECO:0000259" key="5">
    <source>
        <dbReference type="PROSITE" id="PS50048"/>
    </source>
</evidence>
<keyword evidence="3" id="KW-0539">Nucleus</keyword>
<keyword evidence="2" id="KW-0479">Metal-binding</keyword>
<dbReference type="CDD" id="cd12148">
    <property type="entry name" value="fungal_TF_MHR"/>
    <property type="match status" value="1"/>
</dbReference>
<proteinExistence type="predicted"/>
<dbReference type="GO" id="GO:0008270">
    <property type="term" value="F:zinc ion binding"/>
    <property type="evidence" value="ECO:0007669"/>
    <property type="project" value="InterPro"/>
</dbReference>
<organism evidence="6 7">
    <name type="scientific">Mycena sanguinolenta</name>
    <dbReference type="NCBI Taxonomy" id="230812"/>
    <lineage>
        <taxon>Eukaryota</taxon>
        <taxon>Fungi</taxon>
        <taxon>Dikarya</taxon>
        <taxon>Basidiomycota</taxon>
        <taxon>Agaricomycotina</taxon>
        <taxon>Agaricomycetes</taxon>
        <taxon>Agaricomycetidae</taxon>
        <taxon>Agaricales</taxon>
        <taxon>Marasmiineae</taxon>
        <taxon>Mycenaceae</taxon>
        <taxon>Mycena</taxon>
    </lineage>
</organism>
<dbReference type="CDD" id="cd00067">
    <property type="entry name" value="GAL4"/>
    <property type="match status" value="1"/>
</dbReference>
<keyword evidence="7" id="KW-1185">Reference proteome</keyword>
<evidence type="ECO:0000256" key="2">
    <source>
        <dbReference type="ARBA" id="ARBA00022723"/>
    </source>
</evidence>
<dbReference type="SMART" id="SM00066">
    <property type="entry name" value="GAL4"/>
    <property type="match status" value="1"/>
</dbReference>
<dbReference type="GO" id="GO:0006351">
    <property type="term" value="P:DNA-templated transcription"/>
    <property type="evidence" value="ECO:0007669"/>
    <property type="project" value="InterPro"/>
</dbReference>
<dbReference type="Pfam" id="PF04082">
    <property type="entry name" value="Fungal_trans"/>
    <property type="match status" value="1"/>
</dbReference>
<comment type="subcellular location">
    <subcellularLocation>
        <location evidence="1">Nucleus</location>
    </subcellularLocation>
</comment>
<dbReference type="OrthoDB" id="3046788at2759"/>
<evidence type="ECO:0000256" key="1">
    <source>
        <dbReference type="ARBA" id="ARBA00004123"/>
    </source>
</evidence>
<dbReference type="PROSITE" id="PS50048">
    <property type="entry name" value="ZN2_CY6_FUNGAL_2"/>
    <property type="match status" value="1"/>
</dbReference>
<evidence type="ECO:0000313" key="6">
    <source>
        <dbReference type="EMBL" id="KAF7378267.1"/>
    </source>
</evidence>
<feature type="region of interest" description="Disordered" evidence="4">
    <location>
        <begin position="81"/>
        <end position="121"/>
    </location>
</feature>
<name>A0A8H7DLU8_9AGAR</name>
<dbReference type="Pfam" id="PF00172">
    <property type="entry name" value="Zn_clus"/>
    <property type="match status" value="1"/>
</dbReference>
<accession>A0A8H7DLU8</accession>
<dbReference type="InterPro" id="IPR007219">
    <property type="entry name" value="XnlR_reg_dom"/>
</dbReference>
<dbReference type="GO" id="GO:0000981">
    <property type="term" value="F:DNA-binding transcription factor activity, RNA polymerase II-specific"/>
    <property type="evidence" value="ECO:0007669"/>
    <property type="project" value="InterPro"/>
</dbReference>
<sequence>MTSLSFQILSDQEVIDMKRSRGIMACAECQRRKLKCNKNFPCSSCVRRGRADICPTGDLGPIGRGRRITRTDCPNLGDRIRQKVAHGHPTGSLSPQREPRPAIKRSKALRPSSKECSPPVAETFSPLRQKTISYDHIPSADLGLKRESVSPMPRETLSSDDLWRQLPDEPRAWALYEVYVADASWYATPILPDELHELIKRMYNSTSKLYDTSPHALAVIFFTFSLASLADLSLPAYDSQADIYFGHGCAALARQSIYGSTDLNTIQALILAGLYCATGGPRYDIDAASRLTSMATGLCQTLGLRKFLFWAAIKSGTLLLDREADYTRFDDKIAQRRRALFWETYSLDTYQSLILSSGHSLTIALADISCEFPADTGGEGGMSEFLYTKWTFTREVTAPIAEVYTRETPPTYHEVADFDQRLRQFLDYVPVPRCFDETTFSAYVYANFIPRFVGTLMMYIHRASFIQVLQDWPLNPLASPHAASFLAAFHGASMIVKSDMRSFSLYPERFYRWWPIWSSLVNASFIFGSIITKSPISEIAPVAFAELLEAVELVHKGAMHSSLAESNLPLLRRLRNKATAAYNTFYPLPIHELDLADDEDWAIHEGKVAVPSLIPGLMPPPSEPEPFIPIAEVHGESFPFHALNHPAVTFPYTAGMEAYLADRTQATFVPDNWLEGSSTLDDWMTFV</sequence>
<feature type="domain" description="Zn(2)-C6 fungal-type" evidence="5">
    <location>
        <begin position="25"/>
        <end position="54"/>
    </location>
</feature>
<dbReference type="Gene3D" id="4.10.240.10">
    <property type="entry name" value="Zn(2)-C6 fungal-type DNA-binding domain"/>
    <property type="match status" value="1"/>
</dbReference>
<dbReference type="SMART" id="SM00906">
    <property type="entry name" value="Fungal_trans"/>
    <property type="match status" value="1"/>
</dbReference>
<dbReference type="AlphaFoldDB" id="A0A8H7DLU8"/>
<evidence type="ECO:0000256" key="4">
    <source>
        <dbReference type="SAM" id="MobiDB-lite"/>
    </source>
</evidence>
<dbReference type="EMBL" id="JACAZH010000001">
    <property type="protein sequence ID" value="KAF7378267.1"/>
    <property type="molecule type" value="Genomic_DNA"/>
</dbReference>
<evidence type="ECO:0000313" key="7">
    <source>
        <dbReference type="Proteomes" id="UP000623467"/>
    </source>
</evidence>
<reference evidence="6" key="1">
    <citation type="submission" date="2020-05" db="EMBL/GenBank/DDBJ databases">
        <title>Mycena genomes resolve the evolution of fungal bioluminescence.</title>
        <authorList>
            <person name="Tsai I.J."/>
        </authorList>
    </citation>
    <scope>NUCLEOTIDE SEQUENCE</scope>
    <source>
        <strain evidence="6">160909Yilan</strain>
    </source>
</reference>
<protein>
    <submittedName>
        <fullName evidence="6">Zn(2)-C6 fungal-type domain-containing protein</fullName>
    </submittedName>
</protein>
<dbReference type="InterPro" id="IPR036864">
    <property type="entry name" value="Zn2-C6_fun-type_DNA-bd_sf"/>
</dbReference>
<gene>
    <name evidence="6" type="ORF">MSAN_00252100</name>
</gene>
<dbReference type="GO" id="GO:0003677">
    <property type="term" value="F:DNA binding"/>
    <property type="evidence" value="ECO:0007669"/>
    <property type="project" value="InterPro"/>
</dbReference>
<dbReference type="GO" id="GO:0005634">
    <property type="term" value="C:nucleus"/>
    <property type="evidence" value="ECO:0007669"/>
    <property type="project" value="UniProtKB-SubCell"/>
</dbReference>
<evidence type="ECO:0000256" key="3">
    <source>
        <dbReference type="ARBA" id="ARBA00023242"/>
    </source>
</evidence>
<dbReference type="InterPro" id="IPR050613">
    <property type="entry name" value="Sec_Metabolite_Reg"/>
</dbReference>
<dbReference type="SUPFAM" id="SSF57701">
    <property type="entry name" value="Zn2/Cys6 DNA-binding domain"/>
    <property type="match status" value="1"/>
</dbReference>
<dbReference type="Proteomes" id="UP000623467">
    <property type="component" value="Unassembled WGS sequence"/>
</dbReference>
<dbReference type="PANTHER" id="PTHR31001">
    <property type="entry name" value="UNCHARACTERIZED TRANSCRIPTIONAL REGULATORY PROTEIN"/>
    <property type="match status" value="1"/>
</dbReference>
<dbReference type="PANTHER" id="PTHR31001:SF56">
    <property type="entry name" value="ZN(2)-C6 FUNGAL-TYPE DOMAIN-CONTAINING PROTEIN"/>
    <property type="match status" value="1"/>
</dbReference>
<comment type="caution">
    <text evidence="6">The sequence shown here is derived from an EMBL/GenBank/DDBJ whole genome shotgun (WGS) entry which is preliminary data.</text>
</comment>
<dbReference type="InterPro" id="IPR001138">
    <property type="entry name" value="Zn2Cys6_DnaBD"/>
</dbReference>